<evidence type="ECO:0000313" key="2">
    <source>
        <dbReference type="Proteomes" id="UP000001110"/>
    </source>
</evidence>
<reference evidence="1 2" key="1">
    <citation type="submission" date="2007-05" db="EMBL/GenBank/DDBJ databases">
        <title>Complete sequence of Thermosipho melanesiensis BI429.</title>
        <authorList>
            <consortium name="US DOE Joint Genome Institute"/>
            <person name="Copeland A."/>
            <person name="Lucas S."/>
            <person name="Lapidus A."/>
            <person name="Barry K."/>
            <person name="Glavina del Rio T."/>
            <person name="Dalin E."/>
            <person name="Tice H."/>
            <person name="Pitluck S."/>
            <person name="Chertkov O."/>
            <person name="Brettin T."/>
            <person name="Bruce D."/>
            <person name="Detter J.C."/>
            <person name="Han C."/>
            <person name="Schmutz J."/>
            <person name="Larimer F."/>
            <person name="Land M."/>
            <person name="Hauser L."/>
            <person name="Kyrpides N."/>
            <person name="Mikhailova N."/>
            <person name="Nelson K."/>
            <person name="Gogarten J.P."/>
            <person name="Noll K."/>
            <person name="Richardson P."/>
        </authorList>
    </citation>
    <scope>NUCLEOTIDE SEQUENCE [LARGE SCALE GENOMIC DNA]</scope>
    <source>
        <strain evidence="2">DSM 12029 / CIP 104789 / BI429</strain>
    </source>
</reference>
<accession>A6LJX6</accession>
<dbReference type="SUPFAM" id="SSF53850">
    <property type="entry name" value="Periplasmic binding protein-like II"/>
    <property type="match status" value="1"/>
</dbReference>
<name>A6LJX6_THEM4</name>
<proteinExistence type="predicted"/>
<evidence type="ECO:0000313" key="1">
    <source>
        <dbReference type="EMBL" id="ABR30227.1"/>
    </source>
</evidence>
<dbReference type="Gene3D" id="3.40.190.10">
    <property type="entry name" value="Periplasmic binding protein-like II"/>
    <property type="match status" value="1"/>
</dbReference>
<dbReference type="HOGENOM" id="CLU_3067180_0_0_0"/>
<protein>
    <submittedName>
        <fullName evidence="1">Uncharacterized protein</fullName>
    </submittedName>
</protein>
<dbReference type="EMBL" id="CP000716">
    <property type="protein sequence ID" value="ABR30227.1"/>
    <property type="molecule type" value="Genomic_DNA"/>
</dbReference>
<dbReference type="Proteomes" id="UP000001110">
    <property type="component" value="Chromosome"/>
</dbReference>
<dbReference type="AlphaFoldDB" id="A6LJX6"/>
<gene>
    <name evidence="1" type="ordered locus">Tmel_0357</name>
</gene>
<dbReference type="KEGG" id="tme:Tmel_0357"/>
<dbReference type="eggNOG" id="COG1653">
    <property type="taxonomic scope" value="Bacteria"/>
</dbReference>
<dbReference type="RefSeq" id="WP_012056588.1">
    <property type="nucleotide sequence ID" value="NC_009616.1"/>
</dbReference>
<sequence length="53" mass="6446">MGLPINGDIYVWMTRYDLIEEYKDEFKKQYGYEMGIPKTFDELIDMVKFLKTK</sequence>
<organism evidence="1 2">
    <name type="scientific">Thermosipho melanesiensis (strain DSM 12029 / CIP 104789 / BI429)</name>
    <dbReference type="NCBI Taxonomy" id="391009"/>
    <lineage>
        <taxon>Bacteria</taxon>
        <taxon>Thermotogati</taxon>
        <taxon>Thermotogota</taxon>
        <taxon>Thermotogae</taxon>
        <taxon>Thermotogales</taxon>
        <taxon>Fervidobacteriaceae</taxon>
        <taxon>Thermosipho</taxon>
    </lineage>
</organism>
<reference evidence="1 2" key="2">
    <citation type="journal article" date="2009" name="Proc. Natl. Acad. Sci. U.S.A.">
        <title>On the chimeric nature, thermophilic origin, and phylogenetic placement of the Thermotogales.</title>
        <authorList>
            <person name="Zhaxybayeva O."/>
            <person name="Swithers K.S."/>
            <person name="Lapierre P."/>
            <person name="Fournier G.P."/>
            <person name="Bickhart D.M."/>
            <person name="DeBoy R.T."/>
            <person name="Nelson K.E."/>
            <person name="Nesbo C.L."/>
            <person name="Doolittle W.F."/>
            <person name="Gogarten J.P."/>
            <person name="Noll K.M."/>
        </authorList>
    </citation>
    <scope>NUCLEOTIDE SEQUENCE [LARGE SCALE GENOMIC DNA]</scope>
    <source>
        <strain evidence="2">DSM 12029 / CIP 104789 / BI429</strain>
    </source>
</reference>